<dbReference type="CDD" id="cd02000">
    <property type="entry name" value="TPP_E1_PDC_ADC_BCADC"/>
    <property type="match status" value="1"/>
</dbReference>
<evidence type="ECO:0000313" key="6">
    <source>
        <dbReference type="EMBL" id="CAC13937.1"/>
    </source>
</evidence>
<dbReference type="PANTHER" id="PTHR43380:SF1">
    <property type="entry name" value="2-OXOISOVALERATE DEHYDROGENASE SUBUNIT ALPHA, MITOCHONDRIAL"/>
    <property type="match status" value="1"/>
</dbReference>
<keyword evidence="3 4" id="KW-0786">Thiamine pyrophosphate</keyword>
<reference evidence="6 7" key="1">
    <citation type="journal article" date="2001" name="Nucleic Acids Res.">
        <title>The complete genome sequence of the murine respiratory pathogen Mycoplasma pulmonis.</title>
        <authorList>
            <person name="Chambaud I."/>
            <person name="Heilig R."/>
            <person name="Ferris S."/>
            <person name="Barbe V."/>
            <person name="Samson D."/>
            <person name="Galisson F."/>
            <person name="Moszer I."/>
            <person name="Dybvig K."/>
            <person name="Wroblewski H."/>
            <person name="Viari A."/>
            <person name="Rocha E.P.C."/>
            <person name="Blanchard A."/>
        </authorList>
    </citation>
    <scope>NUCLEOTIDE SEQUENCE [LARGE SCALE GENOMIC DNA]</scope>
    <source>
        <strain evidence="6 7">UAB CTIP</strain>
    </source>
</reference>
<dbReference type="EC" id="1.2.4.1" evidence="4"/>
<dbReference type="GO" id="GO:0004739">
    <property type="term" value="F:pyruvate dehydrogenase (acetyl-transferring) activity"/>
    <property type="evidence" value="ECO:0007669"/>
    <property type="project" value="UniProtKB-UniRule"/>
</dbReference>
<dbReference type="EMBL" id="AL445565">
    <property type="protein sequence ID" value="CAC13937.1"/>
    <property type="molecule type" value="Genomic_DNA"/>
</dbReference>
<dbReference type="NCBIfam" id="TIGR03181">
    <property type="entry name" value="PDH_E1_alph_x"/>
    <property type="match status" value="1"/>
</dbReference>
<dbReference type="BioCyc" id="MPUL272635:G1GT6-774-MONOMER"/>
<dbReference type="Proteomes" id="UP000000528">
    <property type="component" value="Chromosome"/>
</dbReference>
<accession>Q98PF9</accession>
<keyword evidence="7" id="KW-1185">Reference proteome</keyword>
<evidence type="ECO:0000256" key="2">
    <source>
        <dbReference type="ARBA" id="ARBA00023002"/>
    </source>
</evidence>
<evidence type="ECO:0000256" key="3">
    <source>
        <dbReference type="ARBA" id="ARBA00023052"/>
    </source>
</evidence>
<protein>
    <recommendedName>
        <fullName evidence="4">Pyruvate dehydrogenase E1 component subunit alpha</fullName>
        <ecNumber evidence="4">1.2.4.1</ecNumber>
    </recommendedName>
</protein>
<dbReference type="InterPro" id="IPR050771">
    <property type="entry name" value="Alpha-ketoacid_DH_E1_comp"/>
</dbReference>
<dbReference type="STRING" id="272635.gene:17577375"/>
<sequence>MSKKFKYVDPKKVMDSSDQLIRVLDIDGKLIDSKYKTSLSNEKIIEAYTWMVRSRQQDTYMTQLQRQGRMLTFAPNFGEEALQVATSLAMEKDDWFLPAFRSNATMLHLGVPMINQMVYWNGNERGSKIPEGVNVLPVNVPIATQYSHAAGVAYGMKLLGKKNVAVTIIGNGGTAEGEFYEAMNVSSIHNWPVVFTVNNNQWSISTPEHLETKATIAAKAHAVGIPGVRVDGNDLLASYEVMKEAVEWAKEGNGPVLVEFYTWRQGVHTSSDNPRIYRTEEMEKEKEKWEPMHRIKNYMIEKGFWTEEQDQKLWEDSLTLVKETYEESMKMHDIPVDEVFDYTYEKLPPYLERQKAEAKEWFEKKGGK</sequence>
<dbReference type="PIR" id="D90607">
    <property type="entry name" value="D90607"/>
</dbReference>
<comment type="catalytic activity">
    <reaction evidence="4">
        <text>N(6)-[(R)-lipoyl]-L-lysyl-[protein] + pyruvate + H(+) = N(6)-[(R)-S(8)-acetyldihydrolipoyl]-L-lysyl-[protein] + CO2</text>
        <dbReference type="Rhea" id="RHEA:19189"/>
        <dbReference type="Rhea" id="RHEA-COMP:10474"/>
        <dbReference type="Rhea" id="RHEA-COMP:10478"/>
        <dbReference type="ChEBI" id="CHEBI:15361"/>
        <dbReference type="ChEBI" id="CHEBI:15378"/>
        <dbReference type="ChEBI" id="CHEBI:16526"/>
        <dbReference type="ChEBI" id="CHEBI:83099"/>
        <dbReference type="ChEBI" id="CHEBI:83111"/>
        <dbReference type="EC" id="1.2.4.1"/>
    </reaction>
</comment>
<dbReference type="InterPro" id="IPR029061">
    <property type="entry name" value="THDP-binding"/>
</dbReference>
<dbReference type="InterPro" id="IPR001017">
    <property type="entry name" value="DH_E1"/>
</dbReference>
<name>Q98PF9_MYCPU</name>
<dbReference type="KEGG" id="mpu:MYPU_7640"/>
<keyword evidence="2 4" id="KW-0560">Oxidoreductase</keyword>
<comment type="cofactor">
    <cofactor evidence="1 4">
        <name>thiamine diphosphate</name>
        <dbReference type="ChEBI" id="CHEBI:58937"/>
    </cofactor>
</comment>
<feature type="domain" description="Dehydrogenase E1 component" evidence="5">
    <location>
        <begin position="50"/>
        <end position="329"/>
    </location>
</feature>
<dbReference type="HOGENOM" id="CLU_029393_1_0_14"/>
<evidence type="ECO:0000256" key="4">
    <source>
        <dbReference type="RuleBase" id="RU366007"/>
    </source>
</evidence>
<organism evidence="7">
    <name type="scientific">Mycoplasmopsis pulmonis (strain UAB CTIP)</name>
    <name type="common">Mycoplasma pulmonis</name>
    <dbReference type="NCBI Taxonomy" id="272635"/>
    <lineage>
        <taxon>Bacteria</taxon>
        <taxon>Bacillati</taxon>
        <taxon>Mycoplasmatota</taxon>
        <taxon>Mycoplasmoidales</taxon>
        <taxon>Metamycoplasmataceae</taxon>
        <taxon>Mycoplasmopsis</taxon>
    </lineage>
</organism>
<dbReference type="RefSeq" id="WP_010925564.1">
    <property type="nucleotide sequence ID" value="NC_002771.1"/>
</dbReference>
<dbReference type="SUPFAM" id="SSF52518">
    <property type="entry name" value="Thiamin diphosphate-binding fold (THDP-binding)"/>
    <property type="match status" value="1"/>
</dbReference>
<proteinExistence type="predicted"/>
<dbReference type="PANTHER" id="PTHR43380">
    <property type="entry name" value="2-OXOISOVALERATE DEHYDROGENASE SUBUNIT ALPHA, MITOCHONDRIAL"/>
    <property type="match status" value="1"/>
</dbReference>
<dbReference type="Gene3D" id="3.40.50.970">
    <property type="match status" value="1"/>
</dbReference>
<comment type="subunit">
    <text evidence="4">Heterodimer of an alpha and a beta chain.</text>
</comment>
<dbReference type="GO" id="GO:0009083">
    <property type="term" value="P:branched-chain amino acid catabolic process"/>
    <property type="evidence" value="ECO:0007669"/>
    <property type="project" value="TreeGrafter"/>
</dbReference>
<gene>
    <name evidence="6" type="ordered locus">MYPU_7640</name>
</gene>
<dbReference type="Pfam" id="PF00676">
    <property type="entry name" value="E1_dh"/>
    <property type="match status" value="1"/>
</dbReference>
<dbReference type="InterPro" id="IPR017596">
    <property type="entry name" value="PdhA/BkdA"/>
</dbReference>
<keyword evidence="4 6" id="KW-0670">Pyruvate</keyword>
<evidence type="ECO:0000256" key="1">
    <source>
        <dbReference type="ARBA" id="ARBA00001964"/>
    </source>
</evidence>
<dbReference type="eggNOG" id="COG1071">
    <property type="taxonomic scope" value="Bacteria"/>
</dbReference>
<evidence type="ECO:0000313" key="7">
    <source>
        <dbReference type="Proteomes" id="UP000000528"/>
    </source>
</evidence>
<evidence type="ECO:0000259" key="5">
    <source>
        <dbReference type="Pfam" id="PF00676"/>
    </source>
</evidence>
<dbReference type="AlphaFoldDB" id="Q98PF9"/>
<comment type="function">
    <text evidence="4">The pyruvate dehydrogenase complex catalyzes the overall conversion of pyruvate to acetyl-CoA and CO(2). It contains multiple copies of three enzymatic components: pyruvate dehydrogenase (E1), dihydrolipoamide acetyltransferase (E2) and lipoamide dehydrogenase (E3).</text>
</comment>